<dbReference type="EMBL" id="NFKP01000020">
    <property type="protein sequence ID" value="OUP68257.1"/>
    <property type="molecule type" value="Genomic_DNA"/>
</dbReference>
<reference evidence="14" key="2">
    <citation type="submission" date="2017-04" db="EMBL/GenBank/DDBJ databases">
        <title>Function of individual gut microbiota members based on whole genome sequencing of pure cultures obtained from chicken caecum.</title>
        <authorList>
            <person name="Medvecky M."/>
            <person name="Cejkova D."/>
            <person name="Polansky O."/>
            <person name="Karasova D."/>
            <person name="Kubasova T."/>
            <person name="Cizek A."/>
            <person name="Rychlik I."/>
        </authorList>
    </citation>
    <scope>NUCLEOTIDE SEQUENCE [LARGE SCALE GENOMIC DNA]</scope>
    <source>
        <strain evidence="14">An175</strain>
    </source>
</reference>
<dbReference type="SUPFAM" id="SSF52540">
    <property type="entry name" value="P-loop containing nucleoside triphosphate hydrolases"/>
    <property type="match status" value="1"/>
</dbReference>
<dbReference type="Pfam" id="PF02224">
    <property type="entry name" value="Cytidylate_kin"/>
    <property type="match status" value="1"/>
</dbReference>
<dbReference type="RefSeq" id="WP_006875810.1">
    <property type="nucleotide sequence ID" value="NZ_CABIWA010000007.1"/>
</dbReference>
<protein>
    <recommendedName>
        <fullName evidence="8">Cytidylate kinase</fullName>
        <shortName evidence="8">CK</shortName>
        <ecNumber evidence="8">2.7.4.25</ecNumber>
    </recommendedName>
    <alternativeName>
        <fullName evidence="8">Cytidine monophosphate kinase</fullName>
        <shortName evidence="8">CMP kinase</shortName>
    </alternativeName>
</protein>
<keyword evidence="2 8" id="KW-0808">Transferase</keyword>
<feature type="binding site" evidence="8">
    <location>
        <begin position="8"/>
        <end position="16"/>
    </location>
    <ligand>
        <name>ATP</name>
        <dbReference type="ChEBI" id="CHEBI:30616"/>
    </ligand>
</feature>
<dbReference type="EMBL" id="CZBE01000005">
    <property type="protein sequence ID" value="CUP49217.1"/>
    <property type="molecule type" value="Genomic_DNA"/>
</dbReference>
<evidence type="ECO:0000256" key="8">
    <source>
        <dbReference type="HAMAP-Rule" id="MF_00238"/>
    </source>
</evidence>
<evidence type="ECO:0000313" key="15">
    <source>
        <dbReference type="Proteomes" id="UP000260828"/>
    </source>
</evidence>
<dbReference type="GO" id="GO:0006220">
    <property type="term" value="P:pyrimidine nucleotide metabolic process"/>
    <property type="evidence" value="ECO:0007669"/>
    <property type="project" value="UniProtKB-UniRule"/>
</dbReference>
<comment type="similarity">
    <text evidence="1 8">Belongs to the cytidylate kinase family. Type 1 subfamily.</text>
</comment>
<evidence type="ECO:0000256" key="4">
    <source>
        <dbReference type="ARBA" id="ARBA00022777"/>
    </source>
</evidence>
<dbReference type="HAMAP" id="MF_00238">
    <property type="entry name" value="Cytidyl_kinase_type1"/>
    <property type="match status" value="1"/>
</dbReference>
<comment type="catalytic activity">
    <reaction evidence="7 8">
        <text>CMP + ATP = CDP + ADP</text>
        <dbReference type="Rhea" id="RHEA:11600"/>
        <dbReference type="ChEBI" id="CHEBI:30616"/>
        <dbReference type="ChEBI" id="CHEBI:58069"/>
        <dbReference type="ChEBI" id="CHEBI:60377"/>
        <dbReference type="ChEBI" id="CHEBI:456216"/>
        <dbReference type="EC" id="2.7.4.25"/>
    </reaction>
</comment>
<dbReference type="GeneID" id="72465750"/>
<gene>
    <name evidence="8 10" type="primary">cmk</name>
    <name evidence="11" type="ORF">B5F11_14340</name>
    <name evidence="12" type="ORF">DXC40_00510</name>
    <name evidence="10" type="ORF">ERS852551_00967</name>
</gene>
<evidence type="ECO:0000313" key="13">
    <source>
        <dbReference type="Proteomes" id="UP000095765"/>
    </source>
</evidence>
<sequence length="225" mass="24813">MVSIAIDGPAGAGKSTIARAIAERLGYIYVDTGALYRAVGLYATANGIETTDEAGVERLLMSAKVELRHDKSGTQRVYLNGYDVSEEIRRPEISMAASNVSALPAVRQFLFALQQNLAMEHNVVMDGRDIGTVVLPRAQVKIFLTASVEDRARRRFDELTAKGRSVTYEEVLEDIRKRDESDTNRAIAPLKQARDALLVDTTGNTLERSIDILLKLVKEQLAHVL</sequence>
<dbReference type="GO" id="GO:0015949">
    <property type="term" value="P:nucleobase-containing small molecule interconversion"/>
    <property type="evidence" value="ECO:0007669"/>
    <property type="project" value="TreeGrafter"/>
</dbReference>
<reference evidence="10 13" key="1">
    <citation type="submission" date="2015-09" db="EMBL/GenBank/DDBJ databases">
        <authorList>
            <consortium name="Pathogen Informatics"/>
        </authorList>
    </citation>
    <scope>NUCLEOTIDE SEQUENCE [LARGE SCALE GENOMIC DNA]</scope>
    <source>
        <strain evidence="10 13">2789STDY5834939</strain>
    </source>
</reference>
<dbReference type="Proteomes" id="UP000095765">
    <property type="component" value="Unassembled WGS sequence"/>
</dbReference>
<dbReference type="EC" id="2.7.4.25" evidence="8"/>
<dbReference type="EMBL" id="QVME01000001">
    <property type="protein sequence ID" value="RGE69586.1"/>
    <property type="molecule type" value="Genomic_DNA"/>
</dbReference>
<dbReference type="AlphaFoldDB" id="A0A174NQR9"/>
<evidence type="ECO:0000256" key="7">
    <source>
        <dbReference type="ARBA" id="ARBA00048478"/>
    </source>
</evidence>
<evidence type="ECO:0000256" key="3">
    <source>
        <dbReference type="ARBA" id="ARBA00022741"/>
    </source>
</evidence>
<feature type="domain" description="Cytidylate kinase" evidence="9">
    <location>
        <begin position="4"/>
        <end position="218"/>
    </location>
</feature>
<proteinExistence type="inferred from homology"/>
<dbReference type="InterPro" id="IPR011994">
    <property type="entry name" value="Cytidylate_kinase_dom"/>
</dbReference>
<dbReference type="InterPro" id="IPR003136">
    <property type="entry name" value="Cytidylate_kin"/>
</dbReference>
<evidence type="ECO:0000259" key="9">
    <source>
        <dbReference type="Pfam" id="PF02224"/>
    </source>
</evidence>
<evidence type="ECO:0000256" key="2">
    <source>
        <dbReference type="ARBA" id="ARBA00022679"/>
    </source>
</evidence>
<evidence type="ECO:0000256" key="5">
    <source>
        <dbReference type="ARBA" id="ARBA00022840"/>
    </source>
</evidence>
<name>A0A174NQR9_9FIRM</name>
<evidence type="ECO:0000313" key="10">
    <source>
        <dbReference type="EMBL" id="CUP49217.1"/>
    </source>
</evidence>
<dbReference type="InterPro" id="IPR027417">
    <property type="entry name" value="P-loop_NTPase"/>
</dbReference>
<keyword evidence="4 8" id="KW-0418">Kinase</keyword>
<evidence type="ECO:0000256" key="6">
    <source>
        <dbReference type="ARBA" id="ARBA00047615"/>
    </source>
</evidence>
<dbReference type="GO" id="GO:0005524">
    <property type="term" value="F:ATP binding"/>
    <property type="evidence" value="ECO:0007669"/>
    <property type="project" value="UniProtKB-UniRule"/>
</dbReference>
<dbReference type="Proteomes" id="UP000196386">
    <property type="component" value="Unassembled WGS sequence"/>
</dbReference>
<keyword evidence="5 8" id="KW-0067">ATP-binding</keyword>
<dbReference type="GO" id="GO:0036431">
    <property type="term" value="F:dCMP kinase activity"/>
    <property type="evidence" value="ECO:0007669"/>
    <property type="project" value="InterPro"/>
</dbReference>
<dbReference type="Gene3D" id="3.40.50.300">
    <property type="entry name" value="P-loop containing nucleotide triphosphate hydrolases"/>
    <property type="match status" value="1"/>
</dbReference>
<dbReference type="PANTHER" id="PTHR21299:SF2">
    <property type="entry name" value="CYTIDYLATE KINASE"/>
    <property type="match status" value="1"/>
</dbReference>
<reference evidence="12 15" key="4">
    <citation type="submission" date="2018-08" db="EMBL/GenBank/DDBJ databases">
        <title>A genome reference for cultivated species of the human gut microbiota.</title>
        <authorList>
            <person name="Zou Y."/>
            <person name="Xue W."/>
            <person name="Luo G."/>
        </authorList>
    </citation>
    <scope>NUCLEOTIDE SEQUENCE [LARGE SCALE GENOMIC DNA]</scope>
    <source>
        <strain evidence="12 15">TF05-12AC</strain>
    </source>
</reference>
<dbReference type="CDD" id="cd02020">
    <property type="entry name" value="CMPK"/>
    <property type="match status" value="1"/>
</dbReference>
<comment type="catalytic activity">
    <reaction evidence="6 8">
        <text>dCMP + ATP = dCDP + ADP</text>
        <dbReference type="Rhea" id="RHEA:25094"/>
        <dbReference type="ChEBI" id="CHEBI:30616"/>
        <dbReference type="ChEBI" id="CHEBI:57566"/>
        <dbReference type="ChEBI" id="CHEBI:58593"/>
        <dbReference type="ChEBI" id="CHEBI:456216"/>
        <dbReference type="EC" id="2.7.4.25"/>
    </reaction>
</comment>
<evidence type="ECO:0000313" key="14">
    <source>
        <dbReference type="Proteomes" id="UP000196386"/>
    </source>
</evidence>
<keyword evidence="3 8" id="KW-0547">Nucleotide-binding</keyword>
<dbReference type="OrthoDB" id="9807434at2"/>
<evidence type="ECO:0000256" key="1">
    <source>
        <dbReference type="ARBA" id="ARBA00009427"/>
    </source>
</evidence>
<accession>A0A174NQR9</accession>
<evidence type="ECO:0000313" key="11">
    <source>
        <dbReference type="EMBL" id="OUP68257.1"/>
    </source>
</evidence>
<comment type="subcellular location">
    <subcellularLocation>
        <location evidence="8">Cytoplasm</location>
    </subcellularLocation>
</comment>
<dbReference type="GO" id="GO:0005829">
    <property type="term" value="C:cytosol"/>
    <property type="evidence" value="ECO:0007669"/>
    <property type="project" value="TreeGrafter"/>
</dbReference>
<evidence type="ECO:0000313" key="12">
    <source>
        <dbReference type="EMBL" id="RGE69586.1"/>
    </source>
</evidence>
<organism evidence="10 13">
    <name type="scientific">Anaerotruncus colihominis</name>
    <dbReference type="NCBI Taxonomy" id="169435"/>
    <lineage>
        <taxon>Bacteria</taxon>
        <taxon>Bacillati</taxon>
        <taxon>Bacillota</taxon>
        <taxon>Clostridia</taxon>
        <taxon>Eubacteriales</taxon>
        <taxon>Oscillospiraceae</taxon>
        <taxon>Anaerotruncus</taxon>
    </lineage>
</organism>
<dbReference type="NCBIfam" id="TIGR00017">
    <property type="entry name" value="cmk"/>
    <property type="match status" value="1"/>
</dbReference>
<reference evidence="11" key="3">
    <citation type="journal article" date="2018" name="BMC Genomics">
        <title>Whole genome sequencing and function prediction of 133 gut anaerobes isolated from chicken caecum in pure cultures.</title>
        <authorList>
            <person name="Medvecky M."/>
            <person name="Cejkova D."/>
            <person name="Polansky O."/>
            <person name="Karasova D."/>
            <person name="Kubasova T."/>
            <person name="Cizek A."/>
            <person name="Rychlik I."/>
        </authorList>
    </citation>
    <scope>NUCLEOTIDE SEQUENCE</scope>
    <source>
        <strain evidence="11">An175</strain>
    </source>
</reference>
<dbReference type="Proteomes" id="UP000260828">
    <property type="component" value="Unassembled WGS sequence"/>
</dbReference>
<keyword evidence="8" id="KW-0963">Cytoplasm</keyword>
<dbReference type="PANTHER" id="PTHR21299">
    <property type="entry name" value="CYTIDYLATE KINASE/PANTOATE-BETA-ALANINE LIGASE"/>
    <property type="match status" value="1"/>
</dbReference>